<gene>
    <name evidence="2" type="ORF">SBOR_10038</name>
</gene>
<comment type="caution">
    <text evidence="2">The sequence shown here is derived from an EMBL/GenBank/DDBJ whole genome shotgun (WGS) entry which is preliminary data.</text>
</comment>
<feature type="compositionally biased region" description="Polar residues" evidence="1">
    <location>
        <begin position="195"/>
        <end position="205"/>
    </location>
</feature>
<organism evidence="2 3">
    <name type="scientific">Sclerotinia borealis (strain F-4128)</name>
    <dbReference type="NCBI Taxonomy" id="1432307"/>
    <lineage>
        <taxon>Eukaryota</taxon>
        <taxon>Fungi</taxon>
        <taxon>Dikarya</taxon>
        <taxon>Ascomycota</taxon>
        <taxon>Pezizomycotina</taxon>
        <taxon>Leotiomycetes</taxon>
        <taxon>Helotiales</taxon>
        <taxon>Sclerotiniaceae</taxon>
        <taxon>Sclerotinia</taxon>
    </lineage>
</organism>
<evidence type="ECO:0000256" key="1">
    <source>
        <dbReference type="SAM" id="MobiDB-lite"/>
    </source>
</evidence>
<dbReference type="EMBL" id="AYSA01000870">
    <property type="protein sequence ID" value="ESZ89579.1"/>
    <property type="molecule type" value="Genomic_DNA"/>
</dbReference>
<feature type="compositionally biased region" description="Basic and acidic residues" evidence="1">
    <location>
        <begin position="113"/>
        <end position="141"/>
    </location>
</feature>
<dbReference type="AlphaFoldDB" id="W9C3R9"/>
<feature type="compositionally biased region" description="Basic and acidic residues" evidence="1">
    <location>
        <begin position="267"/>
        <end position="278"/>
    </location>
</feature>
<accession>W9C3R9</accession>
<feature type="region of interest" description="Disordered" evidence="1">
    <location>
        <begin position="1"/>
        <end position="278"/>
    </location>
</feature>
<protein>
    <submittedName>
        <fullName evidence="2">Uncharacterized protein</fullName>
    </submittedName>
</protein>
<dbReference type="HOGENOM" id="CLU_855709_0_0_1"/>
<feature type="compositionally biased region" description="Low complexity" evidence="1">
    <location>
        <begin position="175"/>
        <end position="184"/>
    </location>
</feature>
<feature type="compositionally biased region" description="Low complexity" evidence="1">
    <location>
        <begin position="38"/>
        <end position="65"/>
    </location>
</feature>
<evidence type="ECO:0000313" key="2">
    <source>
        <dbReference type="EMBL" id="ESZ89579.1"/>
    </source>
</evidence>
<proteinExistence type="predicted"/>
<keyword evidence="3" id="KW-1185">Reference proteome</keyword>
<feature type="compositionally biased region" description="Basic and acidic residues" evidence="1">
    <location>
        <begin position="17"/>
        <end position="32"/>
    </location>
</feature>
<reference evidence="2 3" key="1">
    <citation type="journal article" date="2014" name="Genome Announc.">
        <title>Draft genome sequence of Sclerotinia borealis, a psychrophilic plant pathogenic fungus.</title>
        <authorList>
            <person name="Mardanov A.V."/>
            <person name="Beletsky A.V."/>
            <person name="Kadnikov V.V."/>
            <person name="Ignatov A.N."/>
            <person name="Ravin N.V."/>
        </authorList>
    </citation>
    <scope>NUCLEOTIDE SEQUENCE [LARGE SCALE GENOMIC DNA]</scope>
    <source>
        <strain evidence="3">F-4157</strain>
    </source>
</reference>
<feature type="compositionally biased region" description="Polar residues" evidence="1">
    <location>
        <begin position="93"/>
        <end position="110"/>
    </location>
</feature>
<evidence type="ECO:0000313" key="3">
    <source>
        <dbReference type="Proteomes" id="UP000019487"/>
    </source>
</evidence>
<dbReference type="Proteomes" id="UP000019487">
    <property type="component" value="Unassembled WGS sequence"/>
</dbReference>
<sequence length="325" mass="36188">MGWNSIAGSEGGSLYEQDMRVQKERERRERPLIDSLNRRSGSVKSSSRLGSPPPGSGVSSRYSSSTVKDRRRAPSLSTTSRTPYDDRSRHDQPSSVSMLSERTANLQLVGSSREIEEQKAQRRKDKDIIKWDKQQRLDRLGIHTPASSEYSGPGGKHSIVGMGESLDEPPLVVPRSSTGSSSYHSKSRREVDPSVYSNRTGTTIAPRSRRLSVAPHPESQYTSYRRVILPSDHGSSQHTSTSSRPSRRMSVAPSRPPSEYRSVASSHRSERDSYHDDQVYDQVYDGYVQDYDEGYAPPAPAPGVNVNIINNVVTNHSSRRSGSRR</sequence>
<name>W9C3R9_SCLBF</name>
<feature type="compositionally biased region" description="Basic and acidic residues" evidence="1">
    <location>
        <begin position="83"/>
        <end position="92"/>
    </location>
</feature>
<feature type="compositionally biased region" description="Low complexity" evidence="1">
    <location>
        <begin position="231"/>
        <end position="250"/>
    </location>
</feature>